<evidence type="ECO:0000256" key="5">
    <source>
        <dbReference type="ARBA" id="ARBA00022679"/>
    </source>
</evidence>
<evidence type="ECO:0000313" key="16">
    <source>
        <dbReference type="Proteomes" id="UP001187471"/>
    </source>
</evidence>
<dbReference type="EMBL" id="JAVXUO010001456">
    <property type="protein sequence ID" value="KAK2982158.1"/>
    <property type="molecule type" value="Genomic_DNA"/>
</dbReference>
<keyword evidence="7" id="KW-0677">Repeat</keyword>
<comment type="caution">
    <text evidence="15">The sequence shown here is derived from an EMBL/GenBank/DDBJ whole genome shotgun (WGS) entry which is preliminary data.</text>
</comment>
<protein>
    <recommendedName>
        <fullName evidence="2">non-specific serine/threonine protein kinase</fullName>
        <ecNumber evidence="2">2.7.11.1</ecNumber>
    </recommendedName>
</protein>
<evidence type="ECO:0000256" key="8">
    <source>
        <dbReference type="ARBA" id="ARBA00022741"/>
    </source>
</evidence>
<dbReference type="GO" id="GO:0004674">
    <property type="term" value="F:protein serine/threonine kinase activity"/>
    <property type="evidence" value="ECO:0007669"/>
    <property type="project" value="UniProtKB-KW"/>
</dbReference>
<evidence type="ECO:0000256" key="11">
    <source>
        <dbReference type="ARBA" id="ARBA00023136"/>
    </source>
</evidence>
<dbReference type="Pfam" id="PF08263">
    <property type="entry name" value="LRRNT_2"/>
    <property type="match status" value="1"/>
</dbReference>
<keyword evidence="4" id="KW-0433">Leucine-rich repeat</keyword>
<feature type="signal peptide" evidence="13">
    <location>
        <begin position="1"/>
        <end position="21"/>
    </location>
</feature>
<dbReference type="InterPro" id="IPR032675">
    <property type="entry name" value="LRR_dom_sf"/>
</dbReference>
<evidence type="ECO:0000256" key="4">
    <source>
        <dbReference type="ARBA" id="ARBA00022614"/>
    </source>
</evidence>
<keyword evidence="12" id="KW-0325">Glycoprotein</keyword>
<feature type="chain" id="PRO_5041646034" description="non-specific serine/threonine protein kinase" evidence="13">
    <location>
        <begin position="22"/>
        <end position="221"/>
    </location>
</feature>
<evidence type="ECO:0000256" key="13">
    <source>
        <dbReference type="SAM" id="SignalP"/>
    </source>
</evidence>
<dbReference type="FunFam" id="3.80.10.10:FF:000041">
    <property type="entry name" value="LRR receptor-like serine/threonine-protein kinase ERECTA"/>
    <property type="match status" value="1"/>
</dbReference>
<sequence>MAAIHLLCFFIFSAGVHVISSETDPRDVVALRALKDSWQNTPPSWEKSDDPCGAPWEGVTCINSRVTSLDLSLNTGLKGPIPPQLGDLKKLHMLLLSGCSFTGSIPSELGNLVELSFLDVSSNSLTGQIPPSLGNISGLYLLDLSDNQMTGSLPVSNSITPGLDLLKNAKHFHLYDNQFSGTIPATLLSADMTLIHLFLDGNQLVGTIPSTIGLVQTLQMM</sequence>
<evidence type="ECO:0000256" key="1">
    <source>
        <dbReference type="ARBA" id="ARBA00004370"/>
    </source>
</evidence>
<dbReference type="PANTHER" id="PTHR45974:SF242">
    <property type="entry name" value="LEUCINE-RICH REPEAT PROTEIN KINASE FAMILY PROTEIN"/>
    <property type="match status" value="1"/>
</dbReference>
<evidence type="ECO:0000313" key="15">
    <source>
        <dbReference type="EMBL" id="KAK2982158.1"/>
    </source>
</evidence>
<dbReference type="EC" id="2.7.11.1" evidence="2"/>
<dbReference type="InterPro" id="IPR013210">
    <property type="entry name" value="LRR_N_plant-typ"/>
</dbReference>
<comment type="subcellular location">
    <subcellularLocation>
        <location evidence="1">Membrane</location>
    </subcellularLocation>
</comment>
<dbReference type="GO" id="GO:0005524">
    <property type="term" value="F:ATP binding"/>
    <property type="evidence" value="ECO:0007669"/>
    <property type="project" value="UniProtKB-KW"/>
</dbReference>
<keyword evidence="16" id="KW-1185">Reference proteome</keyword>
<dbReference type="Pfam" id="PF00560">
    <property type="entry name" value="LRR_1"/>
    <property type="match status" value="3"/>
</dbReference>
<evidence type="ECO:0000256" key="12">
    <source>
        <dbReference type="ARBA" id="ARBA00023180"/>
    </source>
</evidence>
<dbReference type="SUPFAM" id="SSF52058">
    <property type="entry name" value="L domain-like"/>
    <property type="match status" value="1"/>
</dbReference>
<dbReference type="Gene3D" id="3.80.10.10">
    <property type="entry name" value="Ribonuclease Inhibitor"/>
    <property type="match status" value="1"/>
</dbReference>
<evidence type="ECO:0000259" key="14">
    <source>
        <dbReference type="Pfam" id="PF08263"/>
    </source>
</evidence>
<keyword evidence="11" id="KW-0472">Membrane</keyword>
<dbReference type="GO" id="GO:0016020">
    <property type="term" value="C:membrane"/>
    <property type="evidence" value="ECO:0007669"/>
    <property type="project" value="UniProtKB-SubCell"/>
</dbReference>
<gene>
    <name evidence="15" type="ORF">RJ640_003659</name>
</gene>
<keyword evidence="5" id="KW-0808">Transferase</keyword>
<dbReference type="Proteomes" id="UP001187471">
    <property type="component" value="Unassembled WGS sequence"/>
</dbReference>
<name>A0AA88R489_9ASTE</name>
<organism evidence="15 16">
    <name type="scientific">Escallonia rubra</name>
    <dbReference type="NCBI Taxonomy" id="112253"/>
    <lineage>
        <taxon>Eukaryota</taxon>
        <taxon>Viridiplantae</taxon>
        <taxon>Streptophyta</taxon>
        <taxon>Embryophyta</taxon>
        <taxon>Tracheophyta</taxon>
        <taxon>Spermatophyta</taxon>
        <taxon>Magnoliopsida</taxon>
        <taxon>eudicotyledons</taxon>
        <taxon>Gunneridae</taxon>
        <taxon>Pentapetalae</taxon>
        <taxon>asterids</taxon>
        <taxon>campanulids</taxon>
        <taxon>Escalloniales</taxon>
        <taxon>Escalloniaceae</taxon>
        <taxon>Escallonia</taxon>
    </lineage>
</organism>
<keyword evidence="6 13" id="KW-0732">Signal</keyword>
<reference evidence="15" key="1">
    <citation type="submission" date="2022-12" db="EMBL/GenBank/DDBJ databases">
        <title>Draft genome assemblies for two species of Escallonia (Escalloniales).</title>
        <authorList>
            <person name="Chanderbali A."/>
            <person name="Dervinis C."/>
            <person name="Anghel I."/>
            <person name="Soltis D."/>
            <person name="Soltis P."/>
            <person name="Zapata F."/>
        </authorList>
    </citation>
    <scope>NUCLEOTIDE SEQUENCE</scope>
    <source>
        <strain evidence="15">UCBG92.1500</strain>
        <tissue evidence="15">Leaf</tissue>
    </source>
</reference>
<keyword evidence="3" id="KW-0723">Serine/threonine-protein kinase</keyword>
<evidence type="ECO:0000256" key="7">
    <source>
        <dbReference type="ARBA" id="ARBA00022737"/>
    </source>
</evidence>
<keyword evidence="8" id="KW-0547">Nucleotide-binding</keyword>
<keyword evidence="10" id="KW-0067">ATP-binding</keyword>
<proteinExistence type="predicted"/>
<evidence type="ECO:0000256" key="3">
    <source>
        <dbReference type="ARBA" id="ARBA00022527"/>
    </source>
</evidence>
<dbReference type="PANTHER" id="PTHR45974">
    <property type="entry name" value="RECEPTOR-LIKE PROTEIN 55"/>
    <property type="match status" value="1"/>
</dbReference>
<feature type="domain" description="Leucine-rich repeat-containing N-terminal plant-type" evidence="14">
    <location>
        <begin position="25"/>
        <end position="61"/>
    </location>
</feature>
<evidence type="ECO:0000256" key="9">
    <source>
        <dbReference type="ARBA" id="ARBA00022777"/>
    </source>
</evidence>
<keyword evidence="9" id="KW-0418">Kinase</keyword>
<evidence type="ECO:0000256" key="6">
    <source>
        <dbReference type="ARBA" id="ARBA00022729"/>
    </source>
</evidence>
<evidence type="ECO:0000256" key="2">
    <source>
        <dbReference type="ARBA" id="ARBA00012513"/>
    </source>
</evidence>
<accession>A0AA88R489</accession>
<evidence type="ECO:0000256" key="10">
    <source>
        <dbReference type="ARBA" id="ARBA00022840"/>
    </source>
</evidence>
<dbReference type="AlphaFoldDB" id="A0AA88R489"/>
<dbReference type="InterPro" id="IPR001611">
    <property type="entry name" value="Leu-rich_rpt"/>
</dbReference>